<dbReference type="InterPro" id="IPR051012">
    <property type="entry name" value="CellSynth/LPSAsmb/PSIAsmb"/>
</dbReference>
<dbReference type="Pfam" id="PF13432">
    <property type="entry name" value="TPR_16"/>
    <property type="match status" value="2"/>
</dbReference>
<evidence type="ECO:0000313" key="5">
    <source>
        <dbReference type="Proteomes" id="UP000249165"/>
    </source>
</evidence>
<dbReference type="InterPro" id="IPR019734">
    <property type="entry name" value="TPR_rpt"/>
</dbReference>
<dbReference type="SUPFAM" id="SSF48452">
    <property type="entry name" value="TPR-like"/>
    <property type="match status" value="4"/>
</dbReference>
<dbReference type="EMBL" id="QLMG01000047">
    <property type="protein sequence ID" value="RAK11681.1"/>
    <property type="molecule type" value="Genomic_DNA"/>
</dbReference>
<dbReference type="Proteomes" id="UP000249165">
    <property type="component" value="Unassembled WGS sequence"/>
</dbReference>
<dbReference type="Gene3D" id="1.25.40.10">
    <property type="entry name" value="Tetratricopeptide repeat domain"/>
    <property type="match status" value="5"/>
</dbReference>
<dbReference type="InterPro" id="IPR011990">
    <property type="entry name" value="TPR-like_helical_dom_sf"/>
</dbReference>
<dbReference type="AlphaFoldDB" id="A0A327XU24"/>
<dbReference type="PANTHER" id="PTHR45586">
    <property type="entry name" value="TPR REPEAT-CONTAINING PROTEIN PA4667"/>
    <property type="match status" value="1"/>
</dbReference>
<dbReference type="SMART" id="SM00028">
    <property type="entry name" value="TPR"/>
    <property type="match status" value="7"/>
</dbReference>
<keyword evidence="5" id="KW-1185">Reference proteome</keyword>
<dbReference type="PANTHER" id="PTHR45586:SF1">
    <property type="entry name" value="LIPOPOLYSACCHARIDE ASSEMBLY PROTEIN B"/>
    <property type="match status" value="1"/>
</dbReference>
<dbReference type="PROSITE" id="PS51257">
    <property type="entry name" value="PROKAR_LIPOPROTEIN"/>
    <property type="match status" value="1"/>
</dbReference>
<comment type="caution">
    <text evidence="4">The sequence shown here is derived from an EMBL/GenBank/DDBJ whole genome shotgun (WGS) entry which is preliminary data.</text>
</comment>
<proteinExistence type="predicted"/>
<feature type="repeat" description="TPR" evidence="3">
    <location>
        <begin position="760"/>
        <end position="793"/>
    </location>
</feature>
<feature type="repeat" description="TPR" evidence="3">
    <location>
        <begin position="96"/>
        <end position="129"/>
    </location>
</feature>
<dbReference type="PROSITE" id="PS50005">
    <property type="entry name" value="TPR"/>
    <property type="match status" value="2"/>
</dbReference>
<evidence type="ECO:0000256" key="1">
    <source>
        <dbReference type="ARBA" id="ARBA00022737"/>
    </source>
</evidence>
<evidence type="ECO:0000256" key="3">
    <source>
        <dbReference type="PROSITE-ProRule" id="PRU00339"/>
    </source>
</evidence>
<dbReference type="Pfam" id="PF14559">
    <property type="entry name" value="TPR_19"/>
    <property type="match status" value="2"/>
</dbReference>
<keyword evidence="1" id="KW-0677">Repeat</keyword>
<keyword evidence="2 3" id="KW-0802">TPR repeat</keyword>
<gene>
    <name evidence="4" type="ORF">ATI53_104717</name>
</gene>
<organism evidence="4 5">
    <name type="scientific">Salipiger aestuarii</name>
    <dbReference type="NCBI Taxonomy" id="568098"/>
    <lineage>
        <taxon>Bacteria</taxon>
        <taxon>Pseudomonadati</taxon>
        <taxon>Pseudomonadota</taxon>
        <taxon>Alphaproteobacteria</taxon>
        <taxon>Rhodobacterales</taxon>
        <taxon>Roseobacteraceae</taxon>
        <taxon>Salipiger</taxon>
    </lineage>
</organism>
<evidence type="ECO:0000313" key="4">
    <source>
        <dbReference type="EMBL" id="RAK11681.1"/>
    </source>
</evidence>
<dbReference type="RefSeq" id="WP_170134617.1">
    <property type="nucleotide sequence ID" value="NZ_LIQE01000045.1"/>
</dbReference>
<name>A0A327XU24_9RHOB</name>
<protein>
    <submittedName>
        <fullName evidence="4">Flp pilus assembly protein TadD</fullName>
    </submittedName>
</protein>
<sequence>MTRIFRLISALGLSIFLLSGCQNEEEKAEGFYQSALTYLGQQDVDRALIELRNVFNHDGYHKDARALYARLQLDRGNTTEAYGQYLRLIEQYPDIAEAREALATMALERRNWDEATRHGEAAIALDPTHIGTRAIAAALNYRTAALARDTKAQADAVTDARAVLDEDPSQQAARRVVIDSLLVAENAEAALTEVDKVLEYSSNSGEFNMLRGQLLARLNRTDELGDQLRRLYGLFPENESIRNDLIRWYLSVQDYKGAESFLRSEAGAPDTDATGNLTVVDLLRRTQDPEAAGAELDRLIEAAGDSAPAELYRAIRASVAFDNGDRDTAIADIRAVLDSADASDQTRRIRIMLARMLAVTDNPVGAREQVEQVLAEDPGQVDALKMRAAWLVAVDRPGDAVIDLRTALDQAPRDSAILLLMADAYLRDGSEALAQERLSMAVQVSENGAAESATYARFLIPRNRLQQAETVLTSARQRAPQNIEILGLLGEIYLRQQKWPQAQGVIDVLRDIDDPQAANLARVYQSGILLGQNRIDEGLDYLRAQIAADDGSDLGAVIQLVRTQIMTGRVDEARSFADAELVKRPDSIPLQLLNANILALQGDLAQAETIYRDLLSRQPDIEPAILQLQALLRATDRTAEAETLVEAGIKVLPRSRRLRFLEAYRFEKKEEFEKAITLYEELYEEQSSDVVVANNLASMLSNYRDTPEDLDRAYAIARRLTGTDVPAFRDTLGWILFLRGDTEGALEQLQPAANALPEETSVIAHLGVALAAAGRNEEARDALQRALDMAPDTDAAWKTRAAEALGQM</sequence>
<reference evidence="4 5" key="1">
    <citation type="submission" date="2018-06" db="EMBL/GenBank/DDBJ databases">
        <title>Genomic Encyclopedia of Archaeal and Bacterial Type Strains, Phase II (KMG-II): from individual species to whole genera.</title>
        <authorList>
            <person name="Goeker M."/>
        </authorList>
    </citation>
    <scope>NUCLEOTIDE SEQUENCE [LARGE SCALE GENOMIC DNA]</scope>
    <source>
        <strain evidence="4 5">DSM 22011</strain>
    </source>
</reference>
<evidence type="ECO:0000256" key="2">
    <source>
        <dbReference type="ARBA" id="ARBA00022803"/>
    </source>
</evidence>
<accession>A0A327XU24</accession>